<dbReference type="SUPFAM" id="SSF54862">
    <property type="entry name" value="4Fe-4S ferredoxins"/>
    <property type="match status" value="1"/>
</dbReference>
<dbReference type="Pfam" id="PF12838">
    <property type="entry name" value="Fer4_7"/>
    <property type="match status" value="1"/>
</dbReference>
<keyword evidence="2" id="KW-0408">Iron</keyword>
<feature type="domain" description="4Fe-4S ferredoxin-type" evidence="4">
    <location>
        <begin position="4"/>
        <end position="33"/>
    </location>
</feature>
<proteinExistence type="predicted"/>
<dbReference type="EMBL" id="JAUEIQ010000012">
    <property type="protein sequence ID" value="MDN0064724.1"/>
    <property type="molecule type" value="Genomic_DNA"/>
</dbReference>
<evidence type="ECO:0000313" key="5">
    <source>
        <dbReference type="EMBL" id="MDN0064724.1"/>
    </source>
</evidence>
<reference evidence="5" key="1">
    <citation type="submission" date="2023-06" db="EMBL/GenBank/DDBJ databases">
        <authorList>
            <person name="Zeman M."/>
            <person name="Kubasova T."/>
            <person name="Jahodarova E."/>
            <person name="Nykrynova M."/>
            <person name="Rychlik I."/>
        </authorList>
    </citation>
    <scope>NUCLEOTIDE SEQUENCE</scope>
    <source>
        <strain evidence="5">176_SSukc20</strain>
    </source>
</reference>
<dbReference type="InterPro" id="IPR017900">
    <property type="entry name" value="4Fe4S_Fe_S_CS"/>
</dbReference>
<evidence type="ECO:0000256" key="1">
    <source>
        <dbReference type="ARBA" id="ARBA00022723"/>
    </source>
</evidence>
<organism evidence="5 6">
    <name type="scientific">Collinsella ihumii</name>
    <dbReference type="NCBI Taxonomy" id="1720204"/>
    <lineage>
        <taxon>Bacteria</taxon>
        <taxon>Bacillati</taxon>
        <taxon>Actinomycetota</taxon>
        <taxon>Coriobacteriia</taxon>
        <taxon>Coriobacteriales</taxon>
        <taxon>Coriobacteriaceae</taxon>
        <taxon>Collinsella</taxon>
    </lineage>
</organism>
<evidence type="ECO:0000313" key="6">
    <source>
        <dbReference type="Proteomes" id="UP001168435"/>
    </source>
</evidence>
<accession>A0ABT7XH63</accession>
<gene>
    <name evidence="5" type="ORF">QVN30_10450</name>
</gene>
<keyword evidence="6" id="KW-1185">Reference proteome</keyword>
<keyword evidence="1" id="KW-0479">Metal-binding</keyword>
<dbReference type="InterPro" id="IPR017896">
    <property type="entry name" value="4Fe4S_Fe-S-bd"/>
</dbReference>
<reference evidence="5" key="2">
    <citation type="submission" date="2024-05" db="EMBL/GenBank/DDBJ databases">
        <title>Identification and characterization of horizontal gene transfer across gut microbiota members of farm animals based on homology search.</title>
        <authorList>
            <person name="Schwarzerova J."/>
            <person name="Nykrynova M."/>
            <person name="Jureckova K."/>
            <person name="Cejkova D."/>
            <person name="Rychlik I."/>
        </authorList>
    </citation>
    <scope>NUCLEOTIDE SEQUENCE</scope>
    <source>
        <strain evidence="5">176_SSukc20</strain>
    </source>
</reference>
<protein>
    <submittedName>
        <fullName evidence="5">Coenzyme F420 hydrogenase/dehydrogenase, beta subunit C-terminal domain</fullName>
    </submittedName>
</protein>
<dbReference type="InterPro" id="IPR007525">
    <property type="entry name" value="FrhB_FdhB_C"/>
</dbReference>
<dbReference type="PANTHER" id="PTHR43193:SF2">
    <property type="entry name" value="POLYFERREDOXIN PROTEIN FWDF"/>
    <property type="match status" value="1"/>
</dbReference>
<dbReference type="PANTHER" id="PTHR43193">
    <property type="match status" value="1"/>
</dbReference>
<feature type="domain" description="4Fe-4S ferredoxin-type" evidence="4">
    <location>
        <begin position="38"/>
        <end position="67"/>
    </location>
</feature>
<dbReference type="RefSeq" id="WP_289836307.1">
    <property type="nucleotide sequence ID" value="NZ_JAUEIQ010000012.1"/>
</dbReference>
<sequence length="412" mass="45362">METRDLWAKPANCCGCGACAAHCPKGAISMEESPEGFVYPRIDAGLCVGCGLCRKACGLQNRYAQETSGPWYAACYRGDSSLSASAGAFYGLARSVVDGGGAVFGAAYVRDDDGLHVRHVMAEDPEGLSALQGSKYVQSDAGSCFPEVKRRLESGGEVLFSGTPCQVAGLRGYLGRDWPNLVTVDLVCHGVPSEAMFRSLVASIERQQSKRVVDFRFRCKRSGWGHSLLLLLLRPLDAADSSRDEEVFIPAHDFAYYDLFLNLKTLRDSCYSCPFSGPLRPADITVGDFWGVQHSRPDVLEGGRFDLERGVSCVLVNTERGKKSLMRHGSGLDLFEVSFGDIAKGNDQLRHPSELPEDRDAYLDAYRNSGWGEVETLWRGRERGTAYRIKRIAQSIVPKKIRNIIKRLLRQA</sequence>
<name>A0ABT7XH63_9ACTN</name>
<dbReference type="InterPro" id="IPR052977">
    <property type="entry name" value="Polyferredoxin-like_ET"/>
</dbReference>
<dbReference type="PROSITE" id="PS00198">
    <property type="entry name" value="4FE4S_FER_1"/>
    <property type="match status" value="2"/>
</dbReference>
<dbReference type="Proteomes" id="UP001168435">
    <property type="component" value="Unassembled WGS sequence"/>
</dbReference>
<dbReference type="Gene3D" id="3.30.70.20">
    <property type="match status" value="1"/>
</dbReference>
<dbReference type="PROSITE" id="PS51379">
    <property type="entry name" value="4FE4S_FER_2"/>
    <property type="match status" value="2"/>
</dbReference>
<comment type="caution">
    <text evidence="5">The sequence shown here is derived from an EMBL/GenBank/DDBJ whole genome shotgun (WGS) entry which is preliminary data.</text>
</comment>
<evidence type="ECO:0000259" key="4">
    <source>
        <dbReference type="PROSITE" id="PS51379"/>
    </source>
</evidence>
<evidence type="ECO:0000256" key="3">
    <source>
        <dbReference type="ARBA" id="ARBA00023014"/>
    </source>
</evidence>
<evidence type="ECO:0000256" key="2">
    <source>
        <dbReference type="ARBA" id="ARBA00023004"/>
    </source>
</evidence>
<dbReference type="Pfam" id="PF04432">
    <property type="entry name" value="FrhB_FdhB_C"/>
    <property type="match status" value="1"/>
</dbReference>
<keyword evidence="3" id="KW-0411">Iron-sulfur</keyword>